<evidence type="ECO:0000256" key="1">
    <source>
        <dbReference type="SAM" id="MobiDB-lite"/>
    </source>
</evidence>
<dbReference type="EMBL" id="JAVFKD010000016">
    <property type="protein sequence ID" value="KAK5987992.1"/>
    <property type="molecule type" value="Genomic_DNA"/>
</dbReference>
<protein>
    <submittedName>
        <fullName evidence="2">Uncharacterized protein</fullName>
    </submittedName>
</protein>
<comment type="caution">
    <text evidence="2">The sequence shown here is derived from an EMBL/GenBank/DDBJ whole genome shotgun (WGS) entry which is preliminary data.</text>
</comment>
<reference evidence="2 3" key="1">
    <citation type="submission" date="2024-01" db="EMBL/GenBank/DDBJ databases">
        <title>Complete genome of Cladobotryum mycophilum ATHUM6906.</title>
        <authorList>
            <person name="Christinaki A.C."/>
            <person name="Myridakis A.I."/>
            <person name="Kouvelis V.N."/>
        </authorList>
    </citation>
    <scope>NUCLEOTIDE SEQUENCE [LARGE SCALE GENOMIC DNA]</scope>
    <source>
        <strain evidence="2 3">ATHUM6906</strain>
    </source>
</reference>
<evidence type="ECO:0000313" key="2">
    <source>
        <dbReference type="EMBL" id="KAK5987992.1"/>
    </source>
</evidence>
<gene>
    <name evidence="2" type="ORF">PT974_12128</name>
</gene>
<name>A0ABR0S833_9HYPO</name>
<feature type="region of interest" description="Disordered" evidence="1">
    <location>
        <begin position="1"/>
        <end position="44"/>
    </location>
</feature>
<accession>A0ABR0S833</accession>
<proteinExistence type="predicted"/>
<evidence type="ECO:0000313" key="3">
    <source>
        <dbReference type="Proteomes" id="UP001338125"/>
    </source>
</evidence>
<organism evidence="2 3">
    <name type="scientific">Cladobotryum mycophilum</name>
    <dbReference type="NCBI Taxonomy" id="491253"/>
    <lineage>
        <taxon>Eukaryota</taxon>
        <taxon>Fungi</taxon>
        <taxon>Dikarya</taxon>
        <taxon>Ascomycota</taxon>
        <taxon>Pezizomycotina</taxon>
        <taxon>Sordariomycetes</taxon>
        <taxon>Hypocreomycetidae</taxon>
        <taxon>Hypocreales</taxon>
        <taxon>Hypocreaceae</taxon>
        <taxon>Cladobotryum</taxon>
    </lineage>
</organism>
<keyword evidence="3" id="KW-1185">Reference proteome</keyword>
<sequence>MGSSNDKMEIISEKQEGEIESTPIKKETGNDEPTHPRHQEQDDMEKDREFYGQLIANLWFHNTRLPPPGSLLQQPPFHIAARILTSTDSGERVDIRSNDYSALLYIRLYAERNGMAVEVSVQMLSLLSGHERMQPHTWGFRESTV</sequence>
<dbReference type="Proteomes" id="UP001338125">
    <property type="component" value="Unassembled WGS sequence"/>
</dbReference>